<evidence type="ECO:0000313" key="2">
    <source>
        <dbReference type="Proteomes" id="UP001597083"/>
    </source>
</evidence>
<organism evidence="1 2">
    <name type="scientific">Actinomadura adrarensis</name>
    <dbReference type="NCBI Taxonomy" id="1819600"/>
    <lineage>
        <taxon>Bacteria</taxon>
        <taxon>Bacillati</taxon>
        <taxon>Actinomycetota</taxon>
        <taxon>Actinomycetes</taxon>
        <taxon>Streptosporangiales</taxon>
        <taxon>Thermomonosporaceae</taxon>
        <taxon>Actinomadura</taxon>
    </lineage>
</organism>
<accession>A0ABW3CJW4</accession>
<keyword evidence="2" id="KW-1185">Reference proteome</keyword>
<sequence>MEIKINSRPEQRFQEDDLVLVWFPPVGADHQRRETWSWLPGVILSQCGHDEWSVLIDVPSLAEPDTSVSNGNAPDHLLYPTCYRDASEIRAVSVSEWDETYRRWADD</sequence>
<dbReference type="Proteomes" id="UP001597083">
    <property type="component" value="Unassembled WGS sequence"/>
</dbReference>
<protein>
    <submittedName>
        <fullName evidence="1">Uncharacterized protein</fullName>
    </submittedName>
</protein>
<proteinExistence type="predicted"/>
<comment type="caution">
    <text evidence="1">The sequence shown here is derived from an EMBL/GenBank/DDBJ whole genome shotgun (WGS) entry which is preliminary data.</text>
</comment>
<dbReference type="EMBL" id="JBHTIR010003114">
    <property type="protein sequence ID" value="MFD0854693.1"/>
    <property type="molecule type" value="Genomic_DNA"/>
</dbReference>
<reference evidence="2" key="1">
    <citation type="journal article" date="2019" name="Int. J. Syst. Evol. Microbiol.">
        <title>The Global Catalogue of Microorganisms (GCM) 10K type strain sequencing project: providing services to taxonomists for standard genome sequencing and annotation.</title>
        <authorList>
            <consortium name="The Broad Institute Genomics Platform"/>
            <consortium name="The Broad Institute Genome Sequencing Center for Infectious Disease"/>
            <person name="Wu L."/>
            <person name="Ma J."/>
        </authorList>
    </citation>
    <scope>NUCLEOTIDE SEQUENCE [LARGE SCALE GENOMIC DNA]</scope>
    <source>
        <strain evidence="2">JCM 31696</strain>
    </source>
</reference>
<evidence type="ECO:0000313" key="1">
    <source>
        <dbReference type="EMBL" id="MFD0854693.1"/>
    </source>
</evidence>
<name>A0ABW3CJW4_9ACTN</name>
<gene>
    <name evidence="1" type="ORF">ACFQ07_20815</name>
</gene>